<reference evidence="3" key="1">
    <citation type="submission" date="2020-10" db="EMBL/GenBank/DDBJ databases">
        <authorList>
            <person name="Gilroy R."/>
        </authorList>
    </citation>
    <scope>NUCLEOTIDE SEQUENCE</scope>
    <source>
        <strain evidence="3">B1-20833</strain>
    </source>
</reference>
<accession>A0A9D9EUK4</accession>
<dbReference type="Pfam" id="PF03372">
    <property type="entry name" value="Exo_endo_phos"/>
    <property type="match status" value="1"/>
</dbReference>
<dbReference type="SUPFAM" id="SSF56219">
    <property type="entry name" value="DNase I-like"/>
    <property type="match status" value="1"/>
</dbReference>
<dbReference type="PROSITE" id="PS51257">
    <property type="entry name" value="PROKAR_LIPOPROTEIN"/>
    <property type="match status" value="1"/>
</dbReference>
<organism evidence="3 4">
    <name type="scientific">Candidatus Cryptobacteroides intestinavium</name>
    <dbReference type="NCBI Taxonomy" id="2840766"/>
    <lineage>
        <taxon>Bacteria</taxon>
        <taxon>Pseudomonadati</taxon>
        <taxon>Bacteroidota</taxon>
        <taxon>Bacteroidia</taxon>
        <taxon>Bacteroidales</taxon>
        <taxon>Candidatus Cryptobacteroides</taxon>
    </lineage>
</organism>
<reference evidence="3" key="2">
    <citation type="journal article" date="2021" name="PeerJ">
        <title>Extensive microbial diversity within the chicken gut microbiome revealed by metagenomics and culture.</title>
        <authorList>
            <person name="Gilroy R."/>
            <person name="Ravi A."/>
            <person name="Getino M."/>
            <person name="Pursley I."/>
            <person name="Horton D.L."/>
            <person name="Alikhan N.F."/>
            <person name="Baker D."/>
            <person name="Gharbi K."/>
            <person name="Hall N."/>
            <person name="Watson M."/>
            <person name="Adriaenssens E.M."/>
            <person name="Foster-Nyarko E."/>
            <person name="Jarju S."/>
            <person name="Secka A."/>
            <person name="Antonio M."/>
            <person name="Oren A."/>
            <person name="Chaudhuri R.R."/>
            <person name="La Ragione R."/>
            <person name="Hildebrand F."/>
            <person name="Pallen M.J."/>
        </authorList>
    </citation>
    <scope>NUCLEOTIDE SEQUENCE</scope>
    <source>
        <strain evidence="3">B1-20833</strain>
    </source>
</reference>
<dbReference type="InterPro" id="IPR036691">
    <property type="entry name" value="Endo/exonu/phosph_ase_sf"/>
</dbReference>
<dbReference type="Gene3D" id="3.60.10.10">
    <property type="entry name" value="Endonuclease/exonuclease/phosphatase"/>
    <property type="match status" value="1"/>
</dbReference>
<evidence type="ECO:0000259" key="2">
    <source>
        <dbReference type="Pfam" id="PF03372"/>
    </source>
</evidence>
<feature type="domain" description="Endonuclease/exonuclease/phosphatase" evidence="2">
    <location>
        <begin position="124"/>
        <end position="319"/>
    </location>
</feature>
<dbReference type="InterPro" id="IPR005135">
    <property type="entry name" value="Endo/exonuclease/phosphatase"/>
</dbReference>
<feature type="signal peptide" evidence="1">
    <location>
        <begin position="1"/>
        <end position="21"/>
    </location>
</feature>
<evidence type="ECO:0000313" key="4">
    <source>
        <dbReference type="Proteomes" id="UP000823661"/>
    </source>
</evidence>
<evidence type="ECO:0000313" key="3">
    <source>
        <dbReference type="EMBL" id="MBO8452752.1"/>
    </source>
</evidence>
<feature type="chain" id="PRO_5038934813" evidence="1">
    <location>
        <begin position="22"/>
        <end position="402"/>
    </location>
</feature>
<name>A0A9D9EUK4_9BACT</name>
<keyword evidence="3" id="KW-0255">Endonuclease</keyword>
<sequence length="402" mass="45034">MKYLYYILAICILAGCSSSSGEEEGGGRDAFVVRILDGNGSPVTENVRLDVYTVREDFNSLVPYADYDVTSGTAEITVYRPTRLIVTAVASSYNPVRMTVDNAVAGQSVDIVLEPRSGLRIMEYNVDYGWGYQDPAEADWESESARRKASFVQWVKKYDPDIITFCELNCFGFGTEERPDDIDADFQEFARQYGHSYASIRKQGGRNSFPTGISSRYPLSDIEKVELQTAPQTGYRVHGFLQAECEGVTLIACHLSSQDATTREVEAEEIAKRVSAEEYALCSGDMNSDSREDLAHLADGVWPNNRWWNSPPQYGPIDRYLDAGLEDSYYLVSDYFQATCSAKNGDELYDFSTISMTGMKVDCMMMTPSLAEKCDFAAIIQTSQTRRASDHFPYMVHLDSVR</sequence>
<dbReference type="EMBL" id="JADIMI010000073">
    <property type="protein sequence ID" value="MBO8452752.1"/>
    <property type="molecule type" value="Genomic_DNA"/>
</dbReference>
<proteinExistence type="predicted"/>
<gene>
    <name evidence="3" type="ORF">IAC06_07720</name>
</gene>
<comment type="caution">
    <text evidence="3">The sequence shown here is derived from an EMBL/GenBank/DDBJ whole genome shotgun (WGS) entry which is preliminary data.</text>
</comment>
<dbReference type="GO" id="GO:0004519">
    <property type="term" value="F:endonuclease activity"/>
    <property type="evidence" value="ECO:0007669"/>
    <property type="project" value="UniProtKB-KW"/>
</dbReference>
<keyword evidence="3" id="KW-0378">Hydrolase</keyword>
<evidence type="ECO:0000256" key="1">
    <source>
        <dbReference type="SAM" id="SignalP"/>
    </source>
</evidence>
<dbReference type="Proteomes" id="UP000823661">
    <property type="component" value="Unassembled WGS sequence"/>
</dbReference>
<protein>
    <submittedName>
        <fullName evidence="3">Endonuclease/exonuclease/phosphatase family protein</fullName>
    </submittedName>
</protein>
<keyword evidence="1" id="KW-0732">Signal</keyword>
<keyword evidence="3" id="KW-0540">Nuclease</keyword>
<dbReference type="AlphaFoldDB" id="A0A9D9EUK4"/>